<reference evidence="2 3" key="1">
    <citation type="journal article" date="2008" name="Genome Res.">
        <title>Genome sequence of the beta-rhizobium Cupriavidus taiwanensis and comparative genomics of rhizobia.</title>
        <authorList>
            <person name="Amadou C."/>
            <person name="Pascal G."/>
            <person name="Mangenot S."/>
            <person name="Glew M."/>
            <person name="Bontemps C."/>
            <person name="Capela D."/>
            <person name="Carrere S."/>
            <person name="Cruveiller S."/>
            <person name="Dossat C."/>
            <person name="Lajus A."/>
            <person name="Marchetti M."/>
            <person name="Poinsot V."/>
            <person name="Rouy Z."/>
            <person name="Servin B."/>
            <person name="Saad M."/>
            <person name="Schenowitz C."/>
            <person name="Barbe V."/>
            <person name="Batut J."/>
            <person name="Medigue C."/>
            <person name="Masson-Boivin C."/>
        </authorList>
    </citation>
    <scope>NUCLEOTIDE SEQUENCE [LARGE SCALE GENOMIC DNA]</scope>
    <source>
        <strain evidence="3">DSM 17343 / BCRC 17206 / CCUG 44338 / CIP 107171 / LMG 19424 / R1</strain>
    </source>
</reference>
<evidence type="ECO:0000313" key="2">
    <source>
        <dbReference type="EMBL" id="CAQ71557.1"/>
    </source>
</evidence>
<keyword evidence="1" id="KW-0175">Coiled coil</keyword>
<organism evidence="2 3">
    <name type="scientific">Cupriavidus taiwanensis (strain DSM 17343 / BCRC 17206 / CCUG 44338 / CIP 107171 / LMG 19424 / R1)</name>
    <name type="common">Ralstonia taiwanensis (strain LMG 19424)</name>
    <dbReference type="NCBI Taxonomy" id="977880"/>
    <lineage>
        <taxon>Bacteria</taxon>
        <taxon>Pseudomonadati</taxon>
        <taxon>Pseudomonadota</taxon>
        <taxon>Betaproteobacteria</taxon>
        <taxon>Burkholderiales</taxon>
        <taxon>Burkholderiaceae</taxon>
        <taxon>Cupriavidus</taxon>
    </lineage>
</organism>
<name>B3R9I2_CUPTR</name>
<evidence type="ECO:0000256" key="1">
    <source>
        <dbReference type="SAM" id="Coils"/>
    </source>
</evidence>
<dbReference type="EMBL" id="CU633750">
    <property type="protein sequence ID" value="CAQ71557.1"/>
    <property type="molecule type" value="Genomic_DNA"/>
</dbReference>
<dbReference type="HOGENOM" id="CLU_1388232_0_0_4"/>
<accession>B3R9I2</accession>
<evidence type="ECO:0000313" key="3">
    <source>
        <dbReference type="Proteomes" id="UP000001692"/>
    </source>
</evidence>
<feature type="coiled-coil region" evidence="1">
    <location>
        <begin position="21"/>
        <end position="62"/>
    </location>
</feature>
<gene>
    <name evidence="2" type="ordered locus">RALTA_B0945</name>
</gene>
<sequence>MRWKGQLNGVQDELVQAASSNATLRDANKHLQLELATASAELSKAKRELDLAHAELEEKKRVPVGQASHKPENTWDKSYKEATLGGIHWRWGYMAPTNKIWNVRPFCDYCDHEMDLDSADIDFDGPTAFLTCPCCGKVADLPLLTAESNINRITSEIERRIRIDVWRDDLNANAQRVSDIFNSVERRRPVKIANAS</sequence>
<dbReference type="AlphaFoldDB" id="B3R9I2"/>
<keyword evidence="3" id="KW-1185">Reference proteome</keyword>
<dbReference type="KEGG" id="cti:RALTA_B0945"/>
<proteinExistence type="predicted"/>
<protein>
    <submittedName>
        <fullName evidence="2">Uncharacterized protein</fullName>
    </submittedName>
</protein>
<dbReference type="Proteomes" id="UP000001692">
    <property type="component" value="Chromosome 2"/>
</dbReference>